<evidence type="ECO:0000256" key="3">
    <source>
        <dbReference type="ARBA" id="ARBA00022692"/>
    </source>
</evidence>
<evidence type="ECO:0000256" key="2">
    <source>
        <dbReference type="ARBA" id="ARBA00022475"/>
    </source>
</evidence>
<dbReference type="InterPro" id="IPR025857">
    <property type="entry name" value="MacB_PCD"/>
</dbReference>
<protein>
    <submittedName>
        <fullName evidence="10">ABC transporter permease</fullName>
    </submittedName>
</protein>
<evidence type="ECO:0000313" key="11">
    <source>
        <dbReference type="Proteomes" id="UP001623591"/>
    </source>
</evidence>
<organism evidence="10 11">
    <name type="scientific">Candidatus Clostridium stratigraminis</name>
    <dbReference type="NCBI Taxonomy" id="3381661"/>
    <lineage>
        <taxon>Bacteria</taxon>
        <taxon>Bacillati</taxon>
        <taxon>Bacillota</taxon>
        <taxon>Clostridia</taxon>
        <taxon>Eubacteriales</taxon>
        <taxon>Clostridiaceae</taxon>
        <taxon>Clostridium</taxon>
    </lineage>
</organism>
<dbReference type="Pfam" id="PF12704">
    <property type="entry name" value="MacB_PCD"/>
    <property type="match status" value="1"/>
</dbReference>
<dbReference type="PANTHER" id="PTHR30572:SF4">
    <property type="entry name" value="ABC TRANSPORTER PERMEASE YTRF"/>
    <property type="match status" value="1"/>
</dbReference>
<feature type="transmembrane region" description="Helical" evidence="7">
    <location>
        <begin position="360"/>
        <end position="382"/>
    </location>
</feature>
<evidence type="ECO:0000259" key="8">
    <source>
        <dbReference type="Pfam" id="PF02687"/>
    </source>
</evidence>
<feature type="domain" description="ABC3 transporter permease C-terminal" evidence="8">
    <location>
        <begin position="279"/>
        <end position="392"/>
    </location>
</feature>
<dbReference type="RefSeq" id="WP_406769980.1">
    <property type="nucleotide sequence ID" value="NZ_JBJHZZ010000007.1"/>
</dbReference>
<keyword evidence="5 7" id="KW-0472">Membrane</keyword>
<sequence>MKIIEDFKMALESIKSNKMRSFLTMLGIIIGISSVITIVALGQGGQNKVNDEFLSLGATAVSISVDTSKAQNTDYITLSDVKAVKDRVETAIYAGVSVSKRGLITTDKKTVQATFTGADEDYVSLKNLEISYGRFFNNRDVNEAKAVAVIDDSSAKTLFGYEDCIGKTVKIGALSANTKVTIIGVRKNTNLFGNFNKSINLYMPITFLQTMYSNNFTITSMSISASSKNTTEITGDAAKSILEARHNNKNQEIYSVDNSFKNMAQLNQVLGIFTGFIGAVAAISLIVGGIGVMNIMLVSVTERTREIGIRKAIGATTSNILFQFLMEAVILSIIGGVIGIVSGIAIAQIAGYFIGVIPSISYLVIAGTLIFSSAVGIFFGIYPARKAAMLNPIDALRYE</sequence>
<evidence type="ECO:0000256" key="7">
    <source>
        <dbReference type="SAM" id="Phobius"/>
    </source>
</evidence>
<comment type="caution">
    <text evidence="10">The sequence shown here is derived from an EMBL/GenBank/DDBJ whole genome shotgun (WGS) entry which is preliminary data.</text>
</comment>
<dbReference type="InterPro" id="IPR050250">
    <property type="entry name" value="Macrolide_Exporter_MacB"/>
</dbReference>
<comment type="subcellular location">
    <subcellularLocation>
        <location evidence="1">Cell membrane</location>
        <topology evidence="1">Multi-pass membrane protein</topology>
    </subcellularLocation>
</comment>
<evidence type="ECO:0000259" key="9">
    <source>
        <dbReference type="Pfam" id="PF12704"/>
    </source>
</evidence>
<keyword evidence="4 7" id="KW-1133">Transmembrane helix</keyword>
<dbReference type="Proteomes" id="UP001623591">
    <property type="component" value="Unassembled WGS sequence"/>
</dbReference>
<feature type="transmembrane region" description="Helical" evidence="7">
    <location>
        <begin position="321"/>
        <end position="354"/>
    </location>
</feature>
<comment type="similarity">
    <text evidence="6">Belongs to the ABC-4 integral membrane protein family.</text>
</comment>
<accession>A0ABW8T8Z9</accession>
<keyword evidence="2" id="KW-1003">Cell membrane</keyword>
<feature type="domain" description="MacB-like periplasmic core" evidence="9">
    <location>
        <begin position="21"/>
        <end position="237"/>
    </location>
</feature>
<evidence type="ECO:0000256" key="5">
    <source>
        <dbReference type="ARBA" id="ARBA00023136"/>
    </source>
</evidence>
<feature type="transmembrane region" description="Helical" evidence="7">
    <location>
        <begin position="21"/>
        <end position="42"/>
    </location>
</feature>
<dbReference type="InterPro" id="IPR003838">
    <property type="entry name" value="ABC3_permease_C"/>
</dbReference>
<dbReference type="PANTHER" id="PTHR30572">
    <property type="entry name" value="MEMBRANE COMPONENT OF TRANSPORTER-RELATED"/>
    <property type="match status" value="1"/>
</dbReference>
<name>A0ABW8T8Z9_9CLOT</name>
<dbReference type="Pfam" id="PF02687">
    <property type="entry name" value="FtsX"/>
    <property type="match status" value="1"/>
</dbReference>
<evidence type="ECO:0000313" key="10">
    <source>
        <dbReference type="EMBL" id="MFL0247529.1"/>
    </source>
</evidence>
<evidence type="ECO:0000256" key="6">
    <source>
        <dbReference type="ARBA" id="ARBA00038076"/>
    </source>
</evidence>
<reference evidence="10 11" key="1">
    <citation type="submission" date="2024-11" db="EMBL/GenBank/DDBJ databases">
        <authorList>
            <person name="Heng Y.C."/>
            <person name="Lim A.C.H."/>
            <person name="Lee J.K.Y."/>
            <person name="Kittelmann S."/>
        </authorList>
    </citation>
    <scope>NUCLEOTIDE SEQUENCE [LARGE SCALE GENOMIC DNA]</scope>
    <source>
        <strain evidence="10 11">WILCCON 0185</strain>
    </source>
</reference>
<feature type="transmembrane region" description="Helical" evidence="7">
    <location>
        <begin position="269"/>
        <end position="300"/>
    </location>
</feature>
<proteinExistence type="inferred from homology"/>
<gene>
    <name evidence="10" type="ORF">ACJDUG_11165</name>
</gene>
<keyword evidence="11" id="KW-1185">Reference proteome</keyword>
<keyword evidence="3 7" id="KW-0812">Transmembrane</keyword>
<evidence type="ECO:0000256" key="4">
    <source>
        <dbReference type="ARBA" id="ARBA00022989"/>
    </source>
</evidence>
<dbReference type="EMBL" id="JBJHZZ010000007">
    <property type="protein sequence ID" value="MFL0247529.1"/>
    <property type="molecule type" value="Genomic_DNA"/>
</dbReference>
<evidence type="ECO:0000256" key="1">
    <source>
        <dbReference type="ARBA" id="ARBA00004651"/>
    </source>
</evidence>